<evidence type="ECO:0000256" key="3">
    <source>
        <dbReference type="SAM" id="SignalP"/>
    </source>
</evidence>
<accession>A0AAU7AXQ3</accession>
<dbReference type="EMBL" id="CP114014">
    <property type="protein sequence ID" value="XAY06519.1"/>
    <property type="molecule type" value="Genomic_DNA"/>
</dbReference>
<evidence type="ECO:0000313" key="4">
    <source>
        <dbReference type="EMBL" id="XAY06519.1"/>
    </source>
</evidence>
<feature type="transmembrane region" description="Helical" evidence="2">
    <location>
        <begin position="186"/>
        <end position="207"/>
    </location>
</feature>
<evidence type="ECO:0000256" key="2">
    <source>
        <dbReference type="SAM" id="Phobius"/>
    </source>
</evidence>
<feature type="chain" id="PRO_5043369272" evidence="3">
    <location>
        <begin position="40"/>
        <end position="218"/>
    </location>
</feature>
<dbReference type="RefSeq" id="WP_354697750.1">
    <property type="nucleotide sequence ID" value="NZ_CP114014.1"/>
</dbReference>
<keyword evidence="2" id="KW-0812">Transmembrane</keyword>
<gene>
    <name evidence="4" type="ORF">DSM112329_03390</name>
</gene>
<feature type="compositionally biased region" description="Low complexity" evidence="1">
    <location>
        <begin position="97"/>
        <end position="114"/>
    </location>
</feature>
<keyword evidence="2" id="KW-1133">Transmembrane helix</keyword>
<keyword evidence="3" id="KW-0732">Signal</keyword>
<dbReference type="AlphaFoldDB" id="A0AAU7AXQ3"/>
<feature type="signal peptide" evidence="3">
    <location>
        <begin position="1"/>
        <end position="39"/>
    </location>
</feature>
<organism evidence="4">
    <name type="scientific">Paraconexibacter sp. AEG42_29</name>
    <dbReference type="NCBI Taxonomy" id="2997339"/>
    <lineage>
        <taxon>Bacteria</taxon>
        <taxon>Bacillati</taxon>
        <taxon>Actinomycetota</taxon>
        <taxon>Thermoleophilia</taxon>
        <taxon>Solirubrobacterales</taxon>
        <taxon>Paraconexibacteraceae</taxon>
        <taxon>Paraconexibacter</taxon>
    </lineage>
</organism>
<dbReference type="KEGG" id="parq:DSM112329_03390"/>
<protein>
    <submittedName>
        <fullName evidence="4">Uncharacterized protein</fullName>
    </submittedName>
</protein>
<feature type="compositionally biased region" description="Gly residues" evidence="1">
    <location>
        <begin position="115"/>
        <end position="124"/>
    </location>
</feature>
<proteinExistence type="predicted"/>
<feature type="region of interest" description="Disordered" evidence="1">
    <location>
        <begin position="97"/>
        <end position="124"/>
    </location>
</feature>
<reference evidence="4" key="1">
    <citation type="submission" date="2022-12" db="EMBL/GenBank/DDBJ databases">
        <title>Paraconexibacter alkalitolerans sp. nov. and Baekduia alba sp. nov., isolated from soil and emended description of the genera Paraconexibacter (Chun et al., 2020) and Baekduia (An et al., 2020).</title>
        <authorList>
            <person name="Vieira S."/>
            <person name="Huber K.J."/>
            <person name="Geppert A."/>
            <person name="Wolf J."/>
            <person name="Neumann-Schaal M."/>
            <person name="Muesken M."/>
            <person name="Overmann J."/>
        </authorList>
    </citation>
    <scope>NUCLEOTIDE SEQUENCE</scope>
    <source>
        <strain evidence="4">AEG42_29</strain>
    </source>
</reference>
<name>A0AAU7AXQ3_9ACTN</name>
<evidence type="ECO:0000256" key="1">
    <source>
        <dbReference type="SAM" id="MobiDB-lite"/>
    </source>
</evidence>
<sequence length="218" mass="21659">MTYLTLRKAPPGRPRTICRAALLVVVLVLGALAPATAAAAPTAAVTALLEDCAVDGVLDRTYSGAEYQGALENIPTDLDEYSDCRAVIRQAQLAAGGAPSRAGGSDDGAVTAAGSAGGGSGTGTGSTAGVGGGLAAYENAVATATPQERAALARATTDGPVAIELAGQRVSPDSLARGDLAASNRIPAPLVLVLVLLAGGLLMMSAVRRLPERLTIRS</sequence>
<keyword evidence="2" id="KW-0472">Membrane</keyword>